<dbReference type="Pfam" id="PF00583">
    <property type="entry name" value="Acetyltransf_1"/>
    <property type="match status" value="1"/>
</dbReference>
<keyword evidence="5" id="KW-1185">Reference proteome</keyword>
<gene>
    <name evidence="4" type="ORF">GEAM_3586</name>
</gene>
<sequence length="150" mass="17833">MSQSNEVKIRPLTPADRAEWEVLWRDYLDFYQSELDPAQFDYTFQRLSQNDYPDMFGYVAEYQGKLVGLVNCINHDHGWHMRQVVYLQDLFVDDSARKLGIGQKLIEAVYDYADQNNKANVYWTTKTSNHTARKLYDRIGTQTEFIKYQR</sequence>
<dbReference type="STRING" id="910964.GEAM_3586"/>
<dbReference type="eggNOG" id="COG0456">
    <property type="taxonomic scope" value="Bacteria"/>
</dbReference>
<evidence type="ECO:0000313" key="5">
    <source>
        <dbReference type="Proteomes" id="UP000028640"/>
    </source>
</evidence>
<name>A0A085G4G9_EWIA3</name>
<dbReference type="CDD" id="cd04301">
    <property type="entry name" value="NAT_SF"/>
    <property type="match status" value="1"/>
</dbReference>
<dbReference type="PROSITE" id="PS51186">
    <property type="entry name" value="GNAT"/>
    <property type="match status" value="1"/>
</dbReference>
<dbReference type="EMBL" id="JMPJ01000067">
    <property type="protein sequence ID" value="KFC78614.1"/>
    <property type="molecule type" value="Genomic_DNA"/>
</dbReference>
<proteinExistence type="predicted"/>
<dbReference type="GO" id="GO:0016747">
    <property type="term" value="F:acyltransferase activity, transferring groups other than amino-acyl groups"/>
    <property type="evidence" value="ECO:0007669"/>
    <property type="project" value="InterPro"/>
</dbReference>
<dbReference type="PANTHER" id="PTHR43877">
    <property type="entry name" value="AMINOALKYLPHOSPHONATE N-ACETYLTRANSFERASE-RELATED-RELATED"/>
    <property type="match status" value="1"/>
</dbReference>
<reference evidence="4 5" key="1">
    <citation type="submission" date="2014-05" db="EMBL/GenBank/DDBJ databases">
        <title>ATOL: Assembling a taxonomically balanced genome-scale reconstruction of the evolutionary history of the Enterobacteriaceae.</title>
        <authorList>
            <person name="Plunkett G.III."/>
            <person name="Neeno-Eckwall E.C."/>
            <person name="Glasner J.D."/>
            <person name="Perna N.T."/>
        </authorList>
    </citation>
    <scope>NUCLEOTIDE SEQUENCE [LARGE SCALE GENOMIC DNA]</scope>
    <source>
        <strain evidence="4 5">ATCC 33852</strain>
    </source>
</reference>
<evidence type="ECO:0000313" key="4">
    <source>
        <dbReference type="EMBL" id="KFC78614.1"/>
    </source>
</evidence>
<comment type="caution">
    <text evidence="4">The sequence shown here is derived from an EMBL/GenBank/DDBJ whole genome shotgun (WGS) entry which is preliminary data.</text>
</comment>
<dbReference type="Gene3D" id="3.40.630.30">
    <property type="match status" value="1"/>
</dbReference>
<keyword evidence="1 4" id="KW-0808">Transferase</keyword>
<evidence type="ECO:0000256" key="1">
    <source>
        <dbReference type="ARBA" id="ARBA00022679"/>
    </source>
</evidence>
<dbReference type="InterPro" id="IPR000182">
    <property type="entry name" value="GNAT_dom"/>
</dbReference>
<dbReference type="RefSeq" id="WP_034794203.1">
    <property type="nucleotide sequence ID" value="NZ_JMPJ01000067.1"/>
</dbReference>
<dbReference type="GeneID" id="78381878"/>
<dbReference type="SUPFAM" id="SSF55729">
    <property type="entry name" value="Acyl-CoA N-acyltransferases (Nat)"/>
    <property type="match status" value="1"/>
</dbReference>
<dbReference type="AlphaFoldDB" id="A0A085G4G9"/>
<evidence type="ECO:0000256" key="2">
    <source>
        <dbReference type="ARBA" id="ARBA00023315"/>
    </source>
</evidence>
<organism evidence="4 5">
    <name type="scientific">Ewingella americana (strain ATCC 33852 / DSM 4580 / CCUG 14506 / JCM 5911 / LMG 7869 / NCTC 12157 / CDC 1468-78)</name>
    <dbReference type="NCBI Taxonomy" id="910964"/>
    <lineage>
        <taxon>Bacteria</taxon>
        <taxon>Pseudomonadati</taxon>
        <taxon>Pseudomonadota</taxon>
        <taxon>Gammaproteobacteria</taxon>
        <taxon>Enterobacterales</taxon>
        <taxon>Yersiniaceae</taxon>
        <taxon>Ewingella</taxon>
    </lineage>
</organism>
<dbReference type="InterPro" id="IPR016181">
    <property type="entry name" value="Acyl_CoA_acyltransferase"/>
</dbReference>
<accession>A0A085G4G9</accession>
<protein>
    <submittedName>
        <fullName evidence="4">Putative acetyltransferase</fullName>
    </submittedName>
</protein>
<keyword evidence="2" id="KW-0012">Acyltransferase</keyword>
<dbReference type="InterPro" id="IPR050832">
    <property type="entry name" value="Bact_Acetyltransf"/>
</dbReference>
<feature type="domain" description="N-acetyltransferase" evidence="3">
    <location>
        <begin position="7"/>
        <end position="150"/>
    </location>
</feature>
<evidence type="ECO:0000259" key="3">
    <source>
        <dbReference type="PROSITE" id="PS51186"/>
    </source>
</evidence>
<dbReference type="Proteomes" id="UP000028640">
    <property type="component" value="Unassembled WGS sequence"/>
</dbReference>
<dbReference type="OrthoDB" id="9805924at2"/>